<feature type="transmembrane region" description="Helical" evidence="5">
    <location>
        <begin position="312"/>
        <end position="334"/>
    </location>
</feature>
<dbReference type="PANTHER" id="PTHR42829">
    <property type="entry name" value="NADH-UBIQUINONE OXIDOREDUCTASE CHAIN 5"/>
    <property type="match status" value="1"/>
</dbReference>
<feature type="transmembrane region" description="Helical" evidence="5">
    <location>
        <begin position="472"/>
        <end position="493"/>
    </location>
</feature>
<feature type="transmembrane region" description="Helical" evidence="5">
    <location>
        <begin position="191"/>
        <end position="209"/>
    </location>
</feature>
<dbReference type="Pfam" id="PF00361">
    <property type="entry name" value="Proton_antipo_M"/>
    <property type="match status" value="1"/>
</dbReference>
<feature type="transmembrane region" description="Helical" evidence="5">
    <location>
        <begin position="622"/>
        <end position="640"/>
    </location>
</feature>
<protein>
    <recommendedName>
        <fullName evidence="6">NADH:quinone oxidoreductase/Mrp antiporter transmembrane domain-containing protein</fullName>
    </recommendedName>
</protein>
<feature type="transmembrane region" description="Helical" evidence="5">
    <location>
        <begin position="100"/>
        <end position="121"/>
    </location>
</feature>
<organism evidence="7">
    <name type="scientific">marine sediment metagenome</name>
    <dbReference type="NCBI Taxonomy" id="412755"/>
    <lineage>
        <taxon>unclassified sequences</taxon>
        <taxon>metagenomes</taxon>
        <taxon>ecological metagenomes</taxon>
    </lineage>
</organism>
<gene>
    <name evidence="7" type="ORF">LCGC14_0157590</name>
</gene>
<dbReference type="GO" id="GO:0042773">
    <property type="term" value="P:ATP synthesis coupled electron transport"/>
    <property type="evidence" value="ECO:0007669"/>
    <property type="project" value="InterPro"/>
</dbReference>
<dbReference type="Gene3D" id="1.20.5.2700">
    <property type="match status" value="1"/>
</dbReference>
<dbReference type="InterPro" id="IPR001750">
    <property type="entry name" value="ND/Mrp_TM"/>
</dbReference>
<keyword evidence="4 5" id="KW-0472">Membrane</keyword>
<feature type="transmembrane region" description="Helical" evidence="5">
    <location>
        <begin position="230"/>
        <end position="248"/>
    </location>
</feature>
<dbReference type="GO" id="GO:0008137">
    <property type="term" value="F:NADH dehydrogenase (ubiquinone) activity"/>
    <property type="evidence" value="ECO:0007669"/>
    <property type="project" value="InterPro"/>
</dbReference>
<name>A0A0F9XEC5_9ZZZZ</name>
<keyword evidence="2 5" id="KW-0812">Transmembrane</keyword>
<dbReference type="GO" id="GO:0016020">
    <property type="term" value="C:membrane"/>
    <property type="evidence" value="ECO:0007669"/>
    <property type="project" value="UniProtKB-SubCell"/>
</dbReference>
<evidence type="ECO:0000313" key="7">
    <source>
        <dbReference type="EMBL" id="KKN97341.1"/>
    </source>
</evidence>
<comment type="subcellular location">
    <subcellularLocation>
        <location evidence="1">Membrane</location>
        <topology evidence="1">Multi-pass membrane protein</topology>
    </subcellularLocation>
</comment>
<feature type="transmembrane region" description="Helical" evidence="5">
    <location>
        <begin position="260"/>
        <end position="281"/>
    </location>
</feature>
<evidence type="ECO:0000256" key="1">
    <source>
        <dbReference type="ARBA" id="ARBA00004141"/>
    </source>
</evidence>
<evidence type="ECO:0000256" key="4">
    <source>
        <dbReference type="ARBA" id="ARBA00023136"/>
    </source>
</evidence>
<feature type="transmembrane region" description="Helical" evidence="5">
    <location>
        <begin position="66"/>
        <end position="94"/>
    </location>
</feature>
<evidence type="ECO:0000256" key="5">
    <source>
        <dbReference type="SAM" id="Phobius"/>
    </source>
</evidence>
<dbReference type="EMBL" id="LAZR01000058">
    <property type="protein sequence ID" value="KKN97341.1"/>
    <property type="molecule type" value="Genomic_DNA"/>
</dbReference>
<accession>A0A0F9XEC5</accession>
<feature type="domain" description="NADH:quinone oxidoreductase/Mrp antiporter transmembrane" evidence="6">
    <location>
        <begin position="121"/>
        <end position="395"/>
    </location>
</feature>
<dbReference type="InterPro" id="IPR003945">
    <property type="entry name" value="NU5C-like"/>
</dbReference>
<evidence type="ECO:0000259" key="6">
    <source>
        <dbReference type="Pfam" id="PF00361"/>
    </source>
</evidence>
<proteinExistence type="predicted"/>
<feature type="transmembrane region" description="Helical" evidence="5">
    <location>
        <begin position="432"/>
        <end position="452"/>
    </location>
</feature>
<evidence type="ECO:0000256" key="3">
    <source>
        <dbReference type="ARBA" id="ARBA00022989"/>
    </source>
</evidence>
<comment type="caution">
    <text evidence="7">The sequence shown here is derived from an EMBL/GenBank/DDBJ whole genome shotgun (WGS) entry which is preliminary data.</text>
</comment>
<keyword evidence="3 5" id="KW-1133">Transmembrane helix</keyword>
<dbReference type="GO" id="GO:0003954">
    <property type="term" value="F:NADH dehydrogenase activity"/>
    <property type="evidence" value="ECO:0007669"/>
    <property type="project" value="TreeGrafter"/>
</dbReference>
<dbReference type="GO" id="GO:0015990">
    <property type="term" value="P:electron transport coupled proton transport"/>
    <property type="evidence" value="ECO:0007669"/>
    <property type="project" value="TreeGrafter"/>
</dbReference>
<dbReference type="PANTHER" id="PTHR42829:SF2">
    <property type="entry name" value="NADH-UBIQUINONE OXIDOREDUCTASE CHAIN 5"/>
    <property type="match status" value="1"/>
</dbReference>
<feature type="transmembrane region" description="Helical" evidence="5">
    <location>
        <begin position="346"/>
        <end position="368"/>
    </location>
</feature>
<feature type="transmembrane region" description="Helical" evidence="5">
    <location>
        <begin position="388"/>
        <end position="411"/>
    </location>
</feature>
<sequence>MLFLVALLPIVAAAAVPLTSQLAGAPSRRLLMVVAMAGLGLTLLLALLAAAGGWTGTIVWSGPLRLTAVLTPIAGAMAMLVPVIALPILAYAAFHEDETGLGRLVAILLLFVAGMELLVIADDLLTLLIGWELVGACSYLLIAHDWRHADNAASGLYAFLMTRFGDLGLFAAAMAAYAATGSFSYDTLGSVSGPLAAVVAFGLLLSAASKSGQIPFSPWLFRAMAGPTSVSALLHAATMVAAGAYILIRLEPFLATVPGVPETIVAIGLATALSGGLVATLQNHAKKLLAASTSAHYGLMFVAVGSGYPGIAFLHLVAHAAFKALLFLAAGIAGERAGSYGQHLMGFGRALPLVATMTAISALSLAGIPPLGGAWTKEAIVTAAEHGSVWIAAGVILAGGLSAAYATRFQLSAFGLVERQKQDSSDAKPGRVETGAVVALALLTLATSLVWVPSVREAIGRVLEIELLEASLATFILSTAAVVAGLLVGVFLVRRFPEIGVEGRSAETADWLGLPDLIERTVTRPVTRLAVAAAAVDDRVIDAGVRLIANSGARAARLGGRKDDRVLDRGVTASASAVTWLASASDRTGEWLIDGLAEGTALIVGQSGRDARRLQTGMSHHYYALATGGAILAFLFLLIVS</sequence>
<feature type="transmembrane region" description="Helical" evidence="5">
    <location>
        <begin position="288"/>
        <end position="306"/>
    </location>
</feature>
<dbReference type="PRINTS" id="PR01434">
    <property type="entry name" value="NADHDHGNASE5"/>
</dbReference>
<dbReference type="AlphaFoldDB" id="A0A0F9XEC5"/>
<feature type="transmembrane region" description="Helical" evidence="5">
    <location>
        <begin position="30"/>
        <end position="54"/>
    </location>
</feature>
<reference evidence="7" key="1">
    <citation type="journal article" date="2015" name="Nature">
        <title>Complex archaea that bridge the gap between prokaryotes and eukaryotes.</title>
        <authorList>
            <person name="Spang A."/>
            <person name="Saw J.H."/>
            <person name="Jorgensen S.L."/>
            <person name="Zaremba-Niedzwiedzka K."/>
            <person name="Martijn J."/>
            <person name="Lind A.E."/>
            <person name="van Eijk R."/>
            <person name="Schleper C."/>
            <person name="Guy L."/>
            <person name="Ettema T.J."/>
        </authorList>
    </citation>
    <scope>NUCLEOTIDE SEQUENCE</scope>
</reference>
<evidence type="ECO:0000256" key="2">
    <source>
        <dbReference type="ARBA" id="ARBA00022692"/>
    </source>
</evidence>